<feature type="region of interest" description="Disordered" evidence="3">
    <location>
        <begin position="1511"/>
        <end position="1531"/>
    </location>
</feature>
<keyword evidence="10" id="KW-1185">Reference proteome</keyword>
<dbReference type="InterPro" id="IPR043162">
    <property type="entry name" value="DOCK_C_lobe_C"/>
</dbReference>
<evidence type="ECO:0000313" key="10">
    <source>
        <dbReference type="Proteomes" id="UP000618051"/>
    </source>
</evidence>
<dbReference type="PANTHER" id="PTHR23317:SF71">
    <property type="entry name" value="DEDICATOR OF CYTOKINESIS PROTEIN 10"/>
    <property type="match status" value="1"/>
</dbReference>
<dbReference type="Pfam" id="PF00169">
    <property type="entry name" value="PH"/>
    <property type="match status" value="1"/>
</dbReference>
<dbReference type="SUPFAM" id="SSF50729">
    <property type="entry name" value="PH domain-like"/>
    <property type="match status" value="1"/>
</dbReference>
<feature type="domain" description="DOCKER" evidence="7">
    <location>
        <begin position="1940"/>
        <end position="2400"/>
    </location>
</feature>
<dbReference type="CDD" id="cd11699">
    <property type="entry name" value="DHR2_DOCK10"/>
    <property type="match status" value="1"/>
</dbReference>
<comment type="caution">
    <text evidence="8">The sequence shown here is derived from an EMBL/GenBank/DDBJ whole genome shotgun (WGS) entry which is preliminary data.</text>
</comment>
<evidence type="ECO:0000256" key="4">
    <source>
        <dbReference type="SAM" id="SignalP"/>
    </source>
</evidence>
<evidence type="ECO:0000259" key="5">
    <source>
        <dbReference type="PROSITE" id="PS50003"/>
    </source>
</evidence>
<dbReference type="InterPro" id="IPR046770">
    <property type="entry name" value="DOCKER_Lobe_B"/>
</dbReference>
<proteinExistence type="inferred from homology"/>
<dbReference type="PROSITE" id="PS51650">
    <property type="entry name" value="C2_DOCK"/>
    <property type="match status" value="1"/>
</dbReference>
<feature type="chain" id="PRO_5032456447" description="Dedicator of cytokinesis protein 10" evidence="4">
    <location>
        <begin position="19"/>
        <end position="2713"/>
    </location>
</feature>
<sequence>MDVWQQWFSLALHSLLSASELDVKGLGHNFWKEKTGQLLEGGSLYSPRPPLGADREQEDADMGCAASIVLLQAFRSVVQRNCPHICRRRRREELSHEFLPLDSDDEMSRPRTLIIMAFGHNYGDIDLAWKKLCPVRGVLSAEGSHKGTGALGEHWPTKSSAKVKAAGRDVFKCSRINKFVIGTSQGQEEEEDSAGNHRRKLQNLWWKARGRTMPLSFPEVITYEASACAEHSSSIGSSSLLPHRSHPFCPVPFQHILPVSSDVCIKGSLGQQEKPKLLEPLDYEAVITEIEKNIGDSQFKDLILFPDDDFSIDTISLEIRTLYPSVPEDAEQKAENLFVREACKYYSSHWHVVNYKYESYSEDFRHLPQNECRPEKLPSHSFEIDHEDVDKDEDTTSHSSSKGGGGGGGGLAAGVYKSGWLYKGNFNSTVNNSITVRSFKKRYFQLTQLSDNSYIMNFYKDEKISKEPKGCIFLDSCTGVVQNNRLRKHAFELKMNDLTYFVLAAENEQDMDDWIFTLNKILQINPDGTIQERKSADLTDLRLDPAEVSVNYDCSQEEADSSENSLHPDFAKYITETEETVKASRNTERLNLFSLDPDIAALNPQKKEFPGTNSVIKPFEEKPAKRILITCKSLSLNLQACVTENENDPLTNVEPFFVSVALYDVRDGRKISADFHVDLNHTLVRQMISGSSSPLENGTVENIDSNEMEEPQVKGFPEEWLKYPKQALFSISNPHSEIVLVAKIEKVLTGNIASSAEPYIKNPDSFKCAQKVLKSNKQFCSKLGKYRMPFAWSVRPVFKDNQGNVDRDSRFSPLFRQESNKISMEDLIKLIAEYRRAEKISKIQTIPGCLDIAVDCVPLEHPNCVTSSFIPIKPFHNVKEHQPTVEVEEFVQESTKYSRPYRVYKNQIYIYPKHLKYDSQKHFNKARNITVCIEFKSSDEEGAKPLKCIYGKPGGPLFTTSAYTAVLHHSQNPDFYDEVKIELPTQLHKKHHILFSFYHVTCDINAKANAKKKEALETPVGFAWLPLLKDSQLASQEHHVPVASSLPPNYLSLQEPASTKQIGSDIKWVDNGKPLFKVSTFVVSTVNTQDPYLNNFFHQCQEREKDLSQPPTSNFINSCKNLLRIEKIHVIMNFLPVVLNQLFWVLVQNSDDEVTTAVTRVLTNIVAKCHEEQLDNCINSYVTYVFRTKSFDERTVHEELSKSVTGLLKSNEQVTVKQVLKHSWFFFAVILKSMAQHLVDTNKTKVSRTRRFPESFQTELDTLVMILADHVVWKYRDALEETRSANYSTAKFLKRCFTFMDRGFVFRMVNNYISMFGAGDSKQEVPELFSMTPLLFIHQDESQAFSLPYTVTPSESAQEYRTSDIPEYTLTNEFCRKHFLIGVLLREVGFALQEDQDIRHLALAVLKNLMAKHSFDDRYADPAKQAQIANLYMPLYGMLLDNMPRIYMKDMFLFNINTSNQGSRDDLSTAGGFQSQTAMKHANSVDTSFSKDVLNSIAAISAANHADSRASLASLESNPSTNEKNSERTDTCEKVHVQMLKMLARGGSPSLYLMRPFAVTQQIMRPLSLIGSTLRFDKLDQAETRSLLMCFLHIMKTISEDALISYWLRAPFSEITDFFSILEVCLQNFRYLGKRNIVRKIAAAFKFVQATQNNGTLKGSNSSGQASGLLSQWMHSASSHDGHKHHRSQTLPIIRGKNALSNPKLLQMIDSSTASTSNETDIVQYVDTEANIATEVSLTILDLLCLYTLNHQRQLQQSDCQNVLMKKVFDTHMLFLQINQSAAALKHVFAALRLFVGKFPSAFFQGQADLCGSLCYEILKCCNHRSRSTQTEASALLYFFMRKNFEFNKQKSIVRSHLQLIKAVSQLIADAGIGGSRFQHSLAIINNFANGDKQMKNVNFPAEVKDLTKRIRTVLMATAQMKEHEKDPEMLVDLQYSLANSYASTPELRRTWLESMAKIHARNGDLSEAAMCYIHIAALIAEYLKRKGYWKMEKICTSRMLLEDAQVSDSNVLLTPHNGGSLFSMGWPAFLSITPNIKEEGAMKEDSGMQDTPYNENILVEQLELCVEYLWKSERYELIAEVNKPIIAVFEKQRDFKRLSDLYYDIHRSYLKVAEVVNSEKRLFGRYYRVAFYGQGFFEEEEGKEYIYKEPKLTGLSEISQRLMKLYADKFGIDNVKIIQDSNKVNPKDLDPKYAYIQVTYVTPFFEEKEAEDRKTDFEMHHNINRFVFETPFTLSGKKHGGVEEQCKRRTILTTSHLFPYVKKRIQVISQTSTELNPIEVAIDEMSKKVSELNQLCTMEEVDMIRLQLKLQGSVSVKVNAGPMAYARAFLEETNAKRYPDNQVKLLKEIFRQFAEACGHALDVNERLIKEDQFEYQGEMKSHYKDMLSELSVVMNEQIAYKEDSAKHAGMERTYSRVIHRASSSVPAAATPANPDINTPQVHNWCISAGAVAWHCRPESRVALNSSLLCVQGRGAMPQPLPACKCCQHLLLSHSAHQEFSRILGQGLEIPPVSLPGGGRRGAFGTGTLWFGMSLLQHQCSNQLCSLLWGLGTSPHSGIALLLVLEMLRLECSWVLAPDGSSPPAVFTHFKLNQMKAVSIKISFEPRLQQGEKNKALNHGWSQGLRGENERNTGGIMKTVVPHVLRNSRLQVPFTSFGNCHKNKWSQSLQIKTMKCALNLAVKIKGCLNQISNENKEMGFRGKPSNLKKMKKF</sequence>
<dbReference type="FunFam" id="1.20.58.740:FF:000001">
    <property type="entry name" value="dedicator of cytokinesis protein 9 isoform X1"/>
    <property type="match status" value="1"/>
</dbReference>
<dbReference type="PROSITE" id="PS50003">
    <property type="entry name" value="PH_DOMAIN"/>
    <property type="match status" value="1"/>
</dbReference>
<organism evidence="8">
    <name type="scientific">Lamprotornis superbus</name>
    <dbReference type="NCBI Taxonomy" id="245042"/>
    <lineage>
        <taxon>Eukaryota</taxon>
        <taxon>Metazoa</taxon>
        <taxon>Chordata</taxon>
        <taxon>Craniata</taxon>
        <taxon>Vertebrata</taxon>
        <taxon>Euteleostomi</taxon>
        <taxon>Archelosauria</taxon>
        <taxon>Archosauria</taxon>
        <taxon>Dinosauria</taxon>
        <taxon>Saurischia</taxon>
        <taxon>Theropoda</taxon>
        <taxon>Coelurosauria</taxon>
        <taxon>Aves</taxon>
        <taxon>Neognathae</taxon>
        <taxon>Neoaves</taxon>
        <taxon>Telluraves</taxon>
        <taxon>Australaves</taxon>
        <taxon>Passeriformes</taxon>
        <taxon>Sturnidae</taxon>
        <taxon>Lamprotornis</taxon>
    </lineage>
</organism>
<name>A0A835TVR1_9PASS</name>
<feature type="domain" description="PH" evidence="5">
    <location>
        <begin position="414"/>
        <end position="523"/>
    </location>
</feature>
<dbReference type="InterPro" id="IPR001849">
    <property type="entry name" value="PH_domain"/>
</dbReference>
<evidence type="ECO:0000256" key="2">
    <source>
        <dbReference type="PROSITE-ProRule" id="PRU00983"/>
    </source>
</evidence>
<evidence type="ECO:0000259" key="7">
    <source>
        <dbReference type="PROSITE" id="PS51651"/>
    </source>
</evidence>
<dbReference type="GO" id="GO:0030334">
    <property type="term" value="P:regulation of cell migration"/>
    <property type="evidence" value="ECO:0007669"/>
    <property type="project" value="TreeGrafter"/>
</dbReference>
<dbReference type="InterPro" id="IPR000645">
    <property type="entry name" value="T2SS_GspN_CS"/>
</dbReference>
<keyword evidence="1" id="KW-0344">Guanine-nucleotide releasing factor</keyword>
<dbReference type="InterPro" id="IPR035892">
    <property type="entry name" value="C2_domain_sf"/>
</dbReference>
<dbReference type="PROSITE" id="PS51651">
    <property type="entry name" value="DOCKER"/>
    <property type="match status" value="1"/>
</dbReference>
<dbReference type="Pfam" id="PF06920">
    <property type="entry name" value="DHR-2_Lobe_A"/>
    <property type="match status" value="1"/>
</dbReference>
<dbReference type="PROSITE" id="PS01142">
    <property type="entry name" value="T2SP_N"/>
    <property type="match status" value="1"/>
</dbReference>
<dbReference type="InterPro" id="IPR043161">
    <property type="entry name" value="DOCK_C_lobe_A"/>
</dbReference>
<evidence type="ECO:0000313" key="9">
    <source>
        <dbReference type="EMBL" id="KAI1235816.1"/>
    </source>
</evidence>
<dbReference type="GO" id="GO:0060997">
    <property type="term" value="P:dendritic spine morphogenesis"/>
    <property type="evidence" value="ECO:0007669"/>
    <property type="project" value="TreeGrafter"/>
</dbReference>
<dbReference type="InterPro" id="IPR037809">
    <property type="entry name" value="C2_Dock-D"/>
</dbReference>
<dbReference type="EMBL" id="JADDUC020000011">
    <property type="protein sequence ID" value="KAI1235816.1"/>
    <property type="molecule type" value="Genomic_DNA"/>
</dbReference>
<evidence type="ECO:0000256" key="3">
    <source>
        <dbReference type="SAM" id="MobiDB-lite"/>
    </source>
</evidence>
<protein>
    <recommendedName>
        <fullName evidence="11">Dedicator of cytokinesis protein 10</fullName>
    </recommendedName>
</protein>
<comment type="similarity">
    <text evidence="2">Belongs to the DOCK family.</text>
</comment>
<feature type="domain" description="C2 DOCK-type" evidence="6">
    <location>
        <begin position="905"/>
        <end position="1083"/>
    </location>
</feature>
<dbReference type="GO" id="GO:0007264">
    <property type="term" value="P:small GTPase-mediated signal transduction"/>
    <property type="evidence" value="ECO:0007669"/>
    <property type="project" value="InterPro"/>
</dbReference>
<dbReference type="PANTHER" id="PTHR23317">
    <property type="entry name" value="DEDICATOR OF CYTOKINESIS DOCK"/>
    <property type="match status" value="1"/>
</dbReference>
<dbReference type="Gene3D" id="2.30.29.30">
    <property type="entry name" value="Pleckstrin-homology domain (PH domain)/Phosphotyrosine-binding domain (PTB)"/>
    <property type="match status" value="1"/>
</dbReference>
<dbReference type="InterPro" id="IPR046769">
    <property type="entry name" value="DOCKER_Lobe_A"/>
</dbReference>
<dbReference type="InterPro" id="IPR027357">
    <property type="entry name" value="DOCKER_dom"/>
</dbReference>
<feature type="region of interest" description="Disordered" evidence="3">
    <location>
        <begin position="389"/>
        <end position="408"/>
    </location>
</feature>
<dbReference type="Pfam" id="PF20421">
    <property type="entry name" value="DHR-2_Lobe_C"/>
    <property type="match status" value="1"/>
</dbReference>
<feature type="signal peptide" evidence="4">
    <location>
        <begin position="1"/>
        <end position="18"/>
    </location>
</feature>
<dbReference type="InterPro" id="IPR027007">
    <property type="entry name" value="C2_DOCK-type_domain"/>
</dbReference>
<dbReference type="Gene3D" id="2.60.40.150">
    <property type="entry name" value="C2 domain"/>
    <property type="match status" value="1"/>
</dbReference>
<accession>A0A835TVR1</accession>
<feature type="compositionally biased region" description="Polar residues" evidence="3">
    <location>
        <begin position="1514"/>
        <end position="1523"/>
    </location>
</feature>
<dbReference type="Gene3D" id="1.20.58.740">
    <property type="match status" value="1"/>
</dbReference>
<evidence type="ECO:0000313" key="8">
    <source>
        <dbReference type="EMBL" id="KAG0120030.1"/>
    </source>
</evidence>
<evidence type="ECO:0008006" key="11">
    <source>
        <dbReference type="Google" id="ProtNLM"/>
    </source>
</evidence>
<dbReference type="Proteomes" id="UP000618051">
    <property type="component" value="Unassembled WGS sequence"/>
</dbReference>
<dbReference type="Gene3D" id="1.25.40.410">
    <property type="match status" value="1"/>
</dbReference>
<dbReference type="EMBL" id="JADDUC010000071">
    <property type="protein sequence ID" value="KAG0120030.1"/>
    <property type="molecule type" value="Genomic_DNA"/>
</dbReference>
<dbReference type="OrthoDB" id="47328at2759"/>
<dbReference type="InterPro" id="IPR021816">
    <property type="entry name" value="DOCK_C/D_N"/>
</dbReference>
<evidence type="ECO:0000256" key="1">
    <source>
        <dbReference type="ARBA" id="ARBA00022658"/>
    </source>
</evidence>
<dbReference type="InterPro" id="IPR026791">
    <property type="entry name" value="DOCK"/>
</dbReference>
<dbReference type="FunFam" id="2.30.29.30:FF:000016">
    <property type="entry name" value="dedicator of cytokinesis protein 9 isoform X1"/>
    <property type="match status" value="1"/>
</dbReference>
<reference evidence="9 10" key="2">
    <citation type="journal article" date="2021" name="J. Hered.">
        <title>Feather Gene Expression Elucidates the Developmental Basis of Plumage Iridescence in African Starlings.</title>
        <authorList>
            <person name="Rubenstein D.R."/>
            <person name="Corvelo A."/>
            <person name="MacManes M.D."/>
            <person name="Maia R."/>
            <person name="Narzisi G."/>
            <person name="Rousaki A."/>
            <person name="Vandenabeele P."/>
            <person name="Shawkey M.D."/>
            <person name="Solomon J."/>
        </authorList>
    </citation>
    <scope>NUCLEOTIDE SEQUENCE [LARGE SCALE GENOMIC DNA]</scope>
    <source>
        <strain evidence="9">SS15</strain>
    </source>
</reference>
<reference evidence="8" key="1">
    <citation type="submission" date="2020-10" db="EMBL/GenBank/DDBJ databases">
        <title>Feather gene expression reveals the developmental basis of iridescence in African starlings.</title>
        <authorList>
            <person name="Rubenstein D.R."/>
        </authorList>
    </citation>
    <scope>NUCLEOTIDE SEQUENCE</scope>
    <source>
        <strain evidence="8">SS15</strain>
        <tissue evidence="8">Liver</tissue>
    </source>
</reference>
<dbReference type="CDD" id="cd08697">
    <property type="entry name" value="C2_Dock-D"/>
    <property type="match status" value="1"/>
</dbReference>
<dbReference type="InterPro" id="IPR011993">
    <property type="entry name" value="PH-like_dom_sf"/>
</dbReference>
<gene>
    <name evidence="9" type="ORF">IHE44_0001903</name>
    <name evidence="8" type="ORF">IHE44_013439</name>
</gene>
<dbReference type="Pfam" id="PF20422">
    <property type="entry name" value="DHR-2_Lobe_B"/>
    <property type="match status" value="1"/>
</dbReference>
<keyword evidence="4" id="KW-0732">Signal</keyword>
<reference evidence="9" key="3">
    <citation type="submission" date="2022-01" db="EMBL/GenBank/DDBJ databases">
        <authorList>
            <person name="Rubenstein D.R."/>
        </authorList>
    </citation>
    <scope>NUCLEOTIDE SEQUENCE</scope>
    <source>
        <strain evidence="9">SS15</strain>
        <tissue evidence="9">Liver</tissue>
    </source>
</reference>
<dbReference type="CDD" id="cd13267">
    <property type="entry name" value="PH_DOCK-D"/>
    <property type="match status" value="1"/>
</dbReference>
<dbReference type="Pfam" id="PF14429">
    <property type="entry name" value="DOCK-C2"/>
    <property type="match status" value="1"/>
</dbReference>
<dbReference type="SMART" id="SM00233">
    <property type="entry name" value="PH"/>
    <property type="match status" value="1"/>
</dbReference>
<dbReference type="InterPro" id="IPR046773">
    <property type="entry name" value="DOCKER_Lobe_C"/>
</dbReference>
<evidence type="ECO:0000259" key="6">
    <source>
        <dbReference type="PROSITE" id="PS51650"/>
    </source>
</evidence>
<dbReference type="GO" id="GO:0005085">
    <property type="term" value="F:guanyl-nucleotide exchange factor activity"/>
    <property type="evidence" value="ECO:0007669"/>
    <property type="project" value="UniProtKB-KW"/>
</dbReference>
<dbReference type="Pfam" id="PF11878">
    <property type="entry name" value="DOCK_C-D_N"/>
    <property type="match status" value="1"/>
</dbReference>